<evidence type="ECO:0000256" key="2">
    <source>
        <dbReference type="ARBA" id="ARBA00022679"/>
    </source>
</evidence>
<feature type="domain" description="Glycosyltransferase subfamily 4-like N-terminal" evidence="3">
    <location>
        <begin position="19"/>
        <end position="203"/>
    </location>
</feature>
<dbReference type="Proteomes" id="UP001060504">
    <property type="component" value="Unassembled WGS sequence"/>
</dbReference>
<keyword evidence="1" id="KW-0328">Glycosyltransferase</keyword>
<evidence type="ECO:0000313" key="4">
    <source>
        <dbReference type="EMBL" id="GJF11121.1"/>
    </source>
</evidence>
<proteinExistence type="predicted"/>
<protein>
    <submittedName>
        <fullName evidence="4">Glycosyltransferase WbuB</fullName>
    </submittedName>
</protein>
<dbReference type="Pfam" id="PF13692">
    <property type="entry name" value="Glyco_trans_1_4"/>
    <property type="match status" value="1"/>
</dbReference>
<dbReference type="Gene3D" id="3.40.50.2000">
    <property type="entry name" value="Glycogen Phosphorylase B"/>
    <property type="match status" value="2"/>
</dbReference>
<reference evidence="4 5" key="1">
    <citation type="submission" date="2021-08" db="EMBL/GenBank/DDBJ databases">
        <title>Draft genome sequence of Mycolicibacterium sp. NGTWS1702 strain.</title>
        <authorList>
            <person name="Matsumoto M."/>
            <person name="Tang B.C.C."/>
            <person name="Machida Y."/>
            <person name="Matoyama H."/>
            <person name="Kishihara T."/>
            <person name="Sato S."/>
            <person name="Kondo I."/>
            <person name="Sano M."/>
            <person name="Kato G."/>
        </authorList>
    </citation>
    <scope>NUCLEOTIDE SEQUENCE [LARGE SCALE GENOMIC DNA]</scope>
    <source>
        <strain evidence="4 5">NGTWSNA01</strain>
    </source>
</reference>
<dbReference type="SUPFAM" id="SSF53756">
    <property type="entry name" value="UDP-Glycosyltransferase/glycogen phosphorylase"/>
    <property type="match status" value="1"/>
</dbReference>
<dbReference type="PANTHER" id="PTHR12526">
    <property type="entry name" value="GLYCOSYLTRANSFERASE"/>
    <property type="match status" value="1"/>
</dbReference>
<organism evidence="4 5">
    <name type="scientific">Mycolicibacterium cyprinidarum</name>
    <dbReference type="NCBI Taxonomy" id="2860311"/>
    <lineage>
        <taxon>Bacteria</taxon>
        <taxon>Bacillati</taxon>
        <taxon>Actinomycetota</taxon>
        <taxon>Actinomycetes</taxon>
        <taxon>Mycobacteriales</taxon>
        <taxon>Mycobacteriaceae</taxon>
        <taxon>Mycolicibacterium</taxon>
    </lineage>
</organism>
<sequence length="411" mass="44586">MPSRSDVSIFGLNYPPESTGIAPYTGAVGVGLTTTGHHVTAHVAQPHYPEWAIREGYGQPTRVEHLNGVEVVRRRHYVPRSPRGIRRLLSELSFGVRLVFARWGRPRMVVAVSPALFATALVVLRLRLTPWRTPLVVWVQDIYTLGLAETAEGSGPVRAITRWVESWTLRAADRVVVIHQRFAEFVTRDLGVAVSRVVVIRNWTHLPQSDPVNGSAAKETLGWPENVTIAVHTGNMGAKQGLENVVDAARVADEWGAPVHFFLVGNGGERRGLEERARGISRLTFLDPLAHPEYRLALGAADVLVVNEKPGVSAMAVPSKLTSYFDAARPIVAATDLDGITASEVAAADAGIVVKAGDPNALLNAILALSADPETSARFGMNGRRYRESVLDQGAAIERWAGLIDDIDATH</sequence>
<evidence type="ECO:0000256" key="1">
    <source>
        <dbReference type="ARBA" id="ARBA00022676"/>
    </source>
</evidence>
<dbReference type="InterPro" id="IPR028098">
    <property type="entry name" value="Glyco_trans_4-like_N"/>
</dbReference>
<accession>A0ABQ4V7Y5</accession>
<keyword evidence="5" id="KW-1185">Reference proteome</keyword>
<dbReference type="Pfam" id="PF13579">
    <property type="entry name" value="Glyco_trans_4_4"/>
    <property type="match status" value="1"/>
</dbReference>
<dbReference type="EMBL" id="BPRH01003893">
    <property type="protein sequence ID" value="GJF11121.1"/>
    <property type="molecule type" value="Genomic_DNA"/>
</dbReference>
<gene>
    <name evidence="4" type="ORF">NGTWS1702_37200</name>
</gene>
<name>A0ABQ4V7Y5_9MYCO</name>
<comment type="caution">
    <text evidence="4">The sequence shown here is derived from an EMBL/GenBank/DDBJ whole genome shotgun (WGS) entry which is preliminary data.</text>
</comment>
<evidence type="ECO:0000313" key="5">
    <source>
        <dbReference type="Proteomes" id="UP001060504"/>
    </source>
</evidence>
<evidence type="ECO:0000259" key="3">
    <source>
        <dbReference type="Pfam" id="PF13579"/>
    </source>
</evidence>
<keyword evidence="2" id="KW-0808">Transferase</keyword>
<dbReference type="CDD" id="cd03794">
    <property type="entry name" value="GT4_WbuB-like"/>
    <property type="match status" value="1"/>
</dbReference>